<dbReference type="PROSITE" id="PS00107">
    <property type="entry name" value="PROTEIN_KINASE_ATP"/>
    <property type="match status" value="1"/>
</dbReference>
<dbReference type="SUPFAM" id="SSF48726">
    <property type="entry name" value="Immunoglobulin"/>
    <property type="match status" value="3"/>
</dbReference>
<keyword evidence="21" id="KW-0479">Metal-binding</keyword>
<dbReference type="SMART" id="SM00408">
    <property type="entry name" value="IGc2"/>
    <property type="match status" value="2"/>
</dbReference>
<evidence type="ECO:0000256" key="19">
    <source>
        <dbReference type="PIRSR" id="PIRSR000615-1"/>
    </source>
</evidence>
<evidence type="ECO:0000313" key="28">
    <source>
        <dbReference type="EMBL" id="KAG5844190.1"/>
    </source>
</evidence>
<dbReference type="PROSITE" id="PS50011">
    <property type="entry name" value="PROTEIN_KINASE_DOM"/>
    <property type="match status" value="1"/>
</dbReference>
<evidence type="ECO:0000256" key="1">
    <source>
        <dbReference type="ARBA" id="ARBA00004251"/>
    </source>
</evidence>
<evidence type="ECO:0000256" key="22">
    <source>
        <dbReference type="PIRSR" id="PIRSR000615-4"/>
    </source>
</evidence>
<dbReference type="FunFam" id="1.10.510.10:FF:000177">
    <property type="entry name" value="Mast/stem cell growth factor receptor"/>
    <property type="match status" value="1"/>
</dbReference>
<dbReference type="Pfam" id="PF07714">
    <property type="entry name" value="PK_Tyr_Ser-Thr"/>
    <property type="match status" value="1"/>
</dbReference>
<feature type="site" description="Important for interaction with phosphotyrosine-binding proteins" evidence="22">
    <location>
        <position position="764"/>
    </location>
</feature>
<keyword evidence="6 25" id="KW-0812">Transmembrane</keyword>
<feature type="binding site" evidence="23">
    <location>
        <begin position="426"/>
        <end position="434"/>
    </location>
    <ligand>
        <name>ATP</name>
        <dbReference type="ChEBI" id="CHEBI:30616"/>
    </ligand>
</feature>
<dbReference type="Proteomes" id="UP001044222">
    <property type="component" value="Chromosome 8"/>
</dbReference>
<keyword evidence="21" id="KW-0460">Magnesium</keyword>
<proteinExistence type="inferred from homology"/>
<feature type="domain" description="Protein kinase" evidence="26">
    <location>
        <begin position="420"/>
        <end position="758"/>
    </location>
</feature>
<evidence type="ECO:0000256" key="11">
    <source>
        <dbReference type="ARBA" id="ARBA00022989"/>
    </source>
</evidence>
<evidence type="ECO:0000256" key="6">
    <source>
        <dbReference type="ARBA" id="ARBA00022692"/>
    </source>
</evidence>
<dbReference type="Gene3D" id="2.60.40.10">
    <property type="entry name" value="Immunoglobulins"/>
    <property type="match status" value="4"/>
</dbReference>
<evidence type="ECO:0000259" key="27">
    <source>
        <dbReference type="PROSITE" id="PS50835"/>
    </source>
</evidence>
<feature type="domain" description="Ig-like" evidence="27">
    <location>
        <begin position="52"/>
        <end position="143"/>
    </location>
</feature>
<dbReference type="InterPro" id="IPR050122">
    <property type="entry name" value="RTK"/>
</dbReference>
<keyword evidence="4" id="KW-0597">Phosphoprotein</keyword>
<keyword evidence="10 20" id="KW-0067">ATP-binding</keyword>
<evidence type="ECO:0000256" key="8">
    <source>
        <dbReference type="ARBA" id="ARBA00022741"/>
    </source>
</evidence>
<evidence type="ECO:0000256" key="2">
    <source>
        <dbReference type="ARBA" id="ARBA00011902"/>
    </source>
</evidence>
<accession>A0A9D3M819</accession>
<dbReference type="Pfam" id="PF07679">
    <property type="entry name" value="I-set"/>
    <property type="match status" value="1"/>
</dbReference>
<dbReference type="GO" id="GO:0005011">
    <property type="term" value="F:macrophage colony-stimulating factor receptor activity"/>
    <property type="evidence" value="ECO:0007669"/>
    <property type="project" value="TreeGrafter"/>
</dbReference>
<feature type="domain" description="Ig-like" evidence="27">
    <location>
        <begin position="256"/>
        <end position="348"/>
    </location>
</feature>
<dbReference type="GO" id="GO:1990682">
    <property type="term" value="C:CSF1-CSF1R complex"/>
    <property type="evidence" value="ECO:0007669"/>
    <property type="project" value="TreeGrafter"/>
</dbReference>
<evidence type="ECO:0000256" key="21">
    <source>
        <dbReference type="PIRSR" id="PIRSR000615-3"/>
    </source>
</evidence>
<keyword evidence="15 25" id="KW-0675">Receptor</keyword>
<comment type="caution">
    <text evidence="28">The sequence shown here is derived from an EMBL/GenBank/DDBJ whole genome shotgun (WGS) entry which is preliminary data.</text>
</comment>
<evidence type="ECO:0000256" key="13">
    <source>
        <dbReference type="ARBA" id="ARBA00023137"/>
    </source>
</evidence>
<keyword evidence="8 20" id="KW-0547">Nucleotide-binding</keyword>
<dbReference type="InterPro" id="IPR011009">
    <property type="entry name" value="Kinase-like_dom_sf"/>
</dbReference>
<evidence type="ECO:0000256" key="23">
    <source>
        <dbReference type="PIRSR" id="PIRSR500947-51"/>
    </source>
</evidence>
<organism evidence="28 29">
    <name type="scientific">Anguilla anguilla</name>
    <name type="common">European freshwater eel</name>
    <name type="synonym">Muraena anguilla</name>
    <dbReference type="NCBI Taxonomy" id="7936"/>
    <lineage>
        <taxon>Eukaryota</taxon>
        <taxon>Metazoa</taxon>
        <taxon>Chordata</taxon>
        <taxon>Craniata</taxon>
        <taxon>Vertebrata</taxon>
        <taxon>Euteleostomi</taxon>
        <taxon>Actinopterygii</taxon>
        <taxon>Neopterygii</taxon>
        <taxon>Teleostei</taxon>
        <taxon>Anguilliformes</taxon>
        <taxon>Anguillidae</taxon>
        <taxon>Anguilla</taxon>
    </lineage>
</organism>
<sequence>MNYTADPGKGILIHDLRPSYSGQYVCSAKIKGKEEVSRPFLIKVSQRLRHPPNVSLDKDEYVRLVGEELTITCTAHNPNLNYYVTWCSTGLILSPKETVVNDNGRGSTRSVLTIPAVNVSHAGNLTCSAGNEAGVNNSTTRLQVVDQPYIWLSPGSSPGKNGTAIEVNEGKDLELRVWIEAYPEIEVNWWYTPKSHNHSMEFHQHNNRYEAALLLKRMQAGEQGQYVFHARSSKVNASIAFHVKMLQRPSAMLRLENASTLICTSFGYPAPRISWYRCSGIRSTCDENETQGAEPLVEDAVLVWHEEYGSAAVMSVLTLPSCDHRTTVECVAFNSVGKNRNTFVMDVSQAWSSKIITPSLAGAAGVLLLLMIVLLYKYKQKPKYEIRWKIIEASDGNHYTFIDPSQLPYSEKWEFPRDQLKLGKVLGAGAFGKVVEATAYGLGKEENVLRVAVKMLKPTAHSEEREALMCELKILSHLGQHRNIVNLLGACTHGGPVLVITEYCSHGDLLNFLRRRAESFLNFTVNMTGALERSGDGRGDYSNLAIKKPYIRSDSGISCTCSDEYQDMKPARRLTASSQDPCGEEAEPDTWPLDINDLLGFSFQVAQGLEFLASKNCIHRDVAARNVLLTDSRIAKICDFGLARDIMNDSNYVVKGNARLPVKWMAPESIFDCIYTVQSDVWSYGILLWEIFSLGKSPYPGVPVDSRFYKMIKDGCQMCQPEFAPTDIYGIIKACWNLEPTERPTFSKIVQTMGHLLHDPSEAYENVLIDVPDHQPESCHSCGSGEESCHQSCDREDEGQPLMNANNYQLC</sequence>
<keyword evidence="17 25" id="KW-0393">Immunoglobulin domain</keyword>
<dbReference type="GO" id="GO:0030335">
    <property type="term" value="P:positive regulation of cell migration"/>
    <property type="evidence" value="ECO:0007669"/>
    <property type="project" value="TreeGrafter"/>
</dbReference>
<dbReference type="EC" id="2.7.10.1" evidence="2"/>
<evidence type="ECO:0000313" key="29">
    <source>
        <dbReference type="Proteomes" id="UP001044222"/>
    </source>
</evidence>
<keyword evidence="9" id="KW-0418">Kinase</keyword>
<evidence type="ECO:0000256" key="17">
    <source>
        <dbReference type="ARBA" id="ARBA00023319"/>
    </source>
</evidence>
<dbReference type="SUPFAM" id="SSF56112">
    <property type="entry name" value="Protein kinase-like (PK-like)"/>
    <property type="match status" value="1"/>
</dbReference>
<dbReference type="SMART" id="SM00219">
    <property type="entry name" value="TyrKc"/>
    <property type="match status" value="1"/>
</dbReference>
<evidence type="ECO:0000256" key="24">
    <source>
        <dbReference type="PROSITE-ProRule" id="PRU10141"/>
    </source>
</evidence>
<dbReference type="GO" id="GO:0005524">
    <property type="term" value="F:ATP binding"/>
    <property type="evidence" value="ECO:0007669"/>
    <property type="project" value="UniProtKB-UniRule"/>
</dbReference>
<dbReference type="InterPro" id="IPR036179">
    <property type="entry name" value="Ig-like_dom_sf"/>
</dbReference>
<keyword evidence="14" id="KW-1015">Disulfide bond</keyword>
<evidence type="ECO:0000256" key="25">
    <source>
        <dbReference type="RuleBase" id="RU000311"/>
    </source>
</evidence>
<keyword evidence="11" id="KW-1133">Transmembrane helix</keyword>
<evidence type="ECO:0000256" key="12">
    <source>
        <dbReference type="ARBA" id="ARBA00023136"/>
    </source>
</evidence>
<evidence type="ECO:0000256" key="10">
    <source>
        <dbReference type="ARBA" id="ARBA00022840"/>
    </source>
</evidence>
<dbReference type="InterPro" id="IPR007110">
    <property type="entry name" value="Ig-like_dom"/>
</dbReference>
<dbReference type="PROSITE" id="PS50835">
    <property type="entry name" value="IG_LIKE"/>
    <property type="match status" value="2"/>
</dbReference>
<feature type="active site" description="Proton acceptor" evidence="19">
    <location>
        <position position="621"/>
    </location>
</feature>
<gene>
    <name evidence="28" type="ORF">ANANG_G00159340</name>
</gene>
<dbReference type="InterPro" id="IPR003599">
    <property type="entry name" value="Ig_sub"/>
</dbReference>
<comment type="similarity">
    <text evidence="25">Belongs to the protein kinase superfamily. Tyr protein kinase family. CSF-1/PDGF receptor subfamily.</text>
</comment>
<comment type="subcellular location">
    <subcellularLocation>
        <location evidence="1">Cell membrane</location>
        <topology evidence="1">Single-pass type I membrane protein</topology>
    </subcellularLocation>
    <subcellularLocation>
        <location evidence="25">Membrane</location>
        <topology evidence="25">Single-pass type I membrane protein</topology>
    </subcellularLocation>
</comment>
<feature type="binding site" evidence="20 24">
    <location>
        <position position="454"/>
    </location>
    <ligand>
        <name>ATP</name>
        <dbReference type="ChEBI" id="CHEBI:30616"/>
    </ligand>
</feature>
<evidence type="ECO:0000256" key="18">
    <source>
        <dbReference type="ARBA" id="ARBA00051243"/>
    </source>
</evidence>
<dbReference type="FunFam" id="3.30.200.20:FF:000025">
    <property type="entry name" value="Platelet-derived growth factor receptor alpha"/>
    <property type="match status" value="1"/>
</dbReference>
<evidence type="ECO:0000256" key="7">
    <source>
        <dbReference type="ARBA" id="ARBA00022737"/>
    </source>
</evidence>
<dbReference type="Pfam" id="PF13927">
    <property type="entry name" value="Ig_3"/>
    <property type="match status" value="1"/>
</dbReference>
<feature type="binding site" evidence="21">
    <location>
        <position position="399"/>
    </location>
    <ligand>
        <name>Mg(2+)</name>
        <dbReference type="ChEBI" id="CHEBI:18420"/>
    </ligand>
</feature>
<dbReference type="GO" id="GO:0019838">
    <property type="term" value="F:growth factor binding"/>
    <property type="evidence" value="ECO:0007669"/>
    <property type="project" value="TreeGrafter"/>
</dbReference>
<dbReference type="GO" id="GO:0019955">
    <property type="term" value="F:cytokine binding"/>
    <property type="evidence" value="ECO:0007669"/>
    <property type="project" value="InterPro"/>
</dbReference>
<dbReference type="EMBL" id="JAFIRN010000008">
    <property type="protein sequence ID" value="KAG5844190.1"/>
    <property type="molecule type" value="Genomic_DNA"/>
</dbReference>
<dbReference type="AlphaFoldDB" id="A0A9D3M819"/>
<keyword evidence="7" id="KW-0677">Repeat</keyword>
<reference evidence="28" key="1">
    <citation type="submission" date="2021-01" db="EMBL/GenBank/DDBJ databases">
        <title>A chromosome-scale assembly of European eel, Anguilla anguilla.</title>
        <authorList>
            <person name="Henkel C."/>
            <person name="Jong-Raadsen S.A."/>
            <person name="Dufour S."/>
            <person name="Weltzien F.-A."/>
            <person name="Palstra A.P."/>
            <person name="Pelster B."/>
            <person name="Spaink H.P."/>
            <person name="Van Den Thillart G.E."/>
            <person name="Jansen H."/>
            <person name="Zahm M."/>
            <person name="Klopp C."/>
            <person name="Cedric C."/>
            <person name="Louis A."/>
            <person name="Berthelot C."/>
            <person name="Parey E."/>
            <person name="Roest Crollius H."/>
            <person name="Montfort J."/>
            <person name="Robinson-Rechavi M."/>
            <person name="Bucao C."/>
            <person name="Bouchez O."/>
            <person name="Gislard M."/>
            <person name="Lluch J."/>
            <person name="Milhes M."/>
            <person name="Lampietro C."/>
            <person name="Lopez Roques C."/>
            <person name="Donnadieu C."/>
            <person name="Braasch I."/>
            <person name="Desvignes T."/>
            <person name="Postlethwait J."/>
            <person name="Bobe J."/>
            <person name="Guiguen Y."/>
            <person name="Dirks R."/>
        </authorList>
    </citation>
    <scope>NUCLEOTIDE SEQUENCE</scope>
    <source>
        <strain evidence="28">Tag_6206</strain>
        <tissue evidence="28">Liver</tissue>
    </source>
</reference>
<feature type="binding site" evidence="21">
    <location>
        <position position="626"/>
    </location>
    <ligand>
        <name>Mg(2+)</name>
        <dbReference type="ChEBI" id="CHEBI:18420"/>
    </ligand>
</feature>
<evidence type="ECO:0000256" key="14">
    <source>
        <dbReference type="ARBA" id="ARBA00023157"/>
    </source>
</evidence>
<evidence type="ECO:0000256" key="15">
    <source>
        <dbReference type="ARBA" id="ARBA00023170"/>
    </source>
</evidence>
<dbReference type="GO" id="GO:0005886">
    <property type="term" value="C:plasma membrane"/>
    <property type="evidence" value="ECO:0007669"/>
    <property type="project" value="UniProtKB-SubCell"/>
</dbReference>
<keyword evidence="12" id="KW-0472">Membrane</keyword>
<feature type="binding site" evidence="20">
    <location>
        <begin position="427"/>
        <end position="434"/>
    </location>
    <ligand>
        <name>ATP</name>
        <dbReference type="ChEBI" id="CHEBI:30616"/>
    </ligand>
</feature>
<dbReference type="SMART" id="SM00409">
    <property type="entry name" value="IG"/>
    <property type="match status" value="2"/>
</dbReference>
<evidence type="ECO:0000256" key="16">
    <source>
        <dbReference type="ARBA" id="ARBA00023180"/>
    </source>
</evidence>
<dbReference type="Gene3D" id="1.10.510.10">
    <property type="entry name" value="Transferase(Phosphotransferase) domain 1"/>
    <property type="match status" value="1"/>
</dbReference>
<dbReference type="GO" id="GO:0046872">
    <property type="term" value="F:metal ion binding"/>
    <property type="evidence" value="ECO:0007669"/>
    <property type="project" value="UniProtKB-KW"/>
</dbReference>
<keyword evidence="5" id="KW-0808">Transferase</keyword>
<protein>
    <recommendedName>
        <fullName evidence="2">receptor protein-tyrosine kinase</fullName>
        <ecNumber evidence="2">2.7.10.1</ecNumber>
    </recommendedName>
</protein>
<dbReference type="PIRSF" id="PIRSF000615">
    <property type="entry name" value="TyrPK_CSF1-R"/>
    <property type="match status" value="1"/>
</dbReference>
<evidence type="ECO:0000259" key="26">
    <source>
        <dbReference type="PROSITE" id="PS50011"/>
    </source>
</evidence>
<evidence type="ECO:0000256" key="5">
    <source>
        <dbReference type="ARBA" id="ARBA00022679"/>
    </source>
</evidence>
<dbReference type="PIRSF" id="PIRSF500947">
    <property type="entry name" value="CSF-1_receptor"/>
    <property type="match status" value="1"/>
</dbReference>
<dbReference type="InterPro" id="IPR001245">
    <property type="entry name" value="Ser-Thr/Tyr_kinase_cat_dom"/>
</dbReference>
<name>A0A9D3M819_ANGAN</name>
<keyword evidence="13" id="KW-0829">Tyrosine-protein kinase</keyword>
<dbReference type="PANTHER" id="PTHR24416">
    <property type="entry name" value="TYROSINE-PROTEIN KINASE RECEPTOR"/>
    <property type="match status" value="1"/>
</dbReference>
<dbReference type="InterPro" id="IPR001824">
    <property type="entry name" value="Tyr_kinase_rcpt_3_CS"/>
</dbReference>
<dbReference type="GO" id="GO:0043235">
    <property type="term" value="C:receptor complex"/>
    <property type="evidence" value="ECO:0007669"/>
    <property type="project" value="TreeGrafter"/>
</dbReference>
<dbReference type="GO" id="GO:0043408">
    <property type="term" value="P:regulation of MAPK cascade"/>
    <property type="evidence" value="ECO:0007669"/>
    <property type="project" value="TreeGrafter"/>
</dbReference>
<dbReference type="InterPro" id="IPR003598">
    <property type="entry name" value="Ig_sub2"/>
</dbReference>
<dbReference type="Gene3D" id="3.30.200.20">
    <property type="entry name" value="Phosphorylase Kinase, domain 1"/>
    <property type="match status" value="1"/>
</dbReference>
<dbReference type="InterPro" id="IPR000719">
    <property type="entry name" value="Prot_kinase_dom"/>
</dbReference>
<evidence type="ECO:0000256" key="9">
    <source>
        <dbReference type="ARBA" id="ARBA00022777"/>
    </source>
</evidence>
<dbReference type="GO" id="GO:0007169">
    <property type="term" value="P:cell surface receptor protein tyrosine kinase signaling pathway"/>
    <property type="evidence" value="ECO:0007669"/>
    <property type="project" value="InterPro"/>
</dbReference>
<dbReference type="InterPro" id="IPR008266">
    <property type="entry name" value="Tyr_kinase_AS"/>
</dbReference>
<dbReference type="Pfam" id="PF25305">
    <property type="entry name" value="Ig_PDGFR_d4"/>
    <property type="match status" value="1"/>
</dbReference>
<dbReference type="InterPro" id="IPR013783">
    <property type="entry name" value="Ig-like_fold"/>
</dbReference>
<keyword evidence="3" id="KW-1003">Cell membrane</keyword>
<dbReference type="GO" id="GO:0097324">
    <property type="term" value="P:melanocyte migration"/>
    <property type="evidence" value="ECO:0007669"/>
    <property type="project" value="UniProtKB-ARBA"/>
</dbReference>
<dbReference type="GO" id="GO:0030316">
    <property type="term" value="P:osteoclast differentiation"/>
    <property type="evidence" value="ECO:0007669"/>
    <property type="project" value="TreeGrafter"/>
</dbReference>
<feature type="binding site" evidence="20">
    <location>
        <begin position="502"/>
        <end position="508"/>
    </location>
    <ligand>
        <name>ATP</name>
        <dbReference type="ChEBI" id="CHEBI:30616"/>
    </ligand>
</feature>
<dbReference type="PROSITE" id="PS00109">
    <property type="entry name" value="PROTEIN_KINASE_TYR"/>
    <property type="match status" value="1"/>
</dbReference>
<feature type="binding site" evidence="20">
    <location>
        <position position="625"/>
    </location>
    <ligand>
        <name>ATP</name>
        <dbReference type="ChEBI" id="CHEBI:30616"/>
    </ligand>
</feature>
<evidence type="ECO:0000256" key="3">
    <source>
        <dbReference type="ARBA" id="ARBA00022475"/>
    </source>
</evidence>
<keyword evidence="29" id="KW-1185">Reference proteome</keyword>
<dbReference type="InterPro" id="IPR017441">
    <property type="entry name" value="Protein_kinase_ATP_BS"/>
</dbReference>
<evidence type="ECO:0000256" key="20">
    <source>
        <dbReference type="PIRSR" id="PIRSR000615-2"/>
    </source>
</evidence>
<dbReference type="GO" id="GO:0030318">
    <property type="term" value="P:melanocyte differentiation"/>
    <property type="evidence" value="ECO:0007669"/>
    <property type="project" value="UniProtKB-ARBA"/>
</dbReference>
<dbReference type="InterPro" id="IPR030658">
    <property type="entry name" value="CSF-1_receptor"/>
</dbReference>
<dbReference type="PROSITE" id="PS00240">
    <property type="entry name" value="RECEPTOR_TYR_KIN_III"/>
    <property type="match status" value="1"/>
</dbReference>
<keyword evidence="16" id="KW-0325">Glycoprotein</keyword>
<dbReference type="InterPro" id="IPR020635">
    <property type="entry name" value="Tyr_kinase_cat_dom"/>
</dbReference>
<evidence type="ECO:0000256" key="4">
    <source>
        <dbReference type="ARBA" id="ARBA00022553"/>
    </source>
</evidence>
<dbReference type="InterPro" id="IPR013098">
    <property type="entry name" value="Ig_I-set"/>
</dbReference>
<dbReference type="PANTHER" id="PTHR24416:SF47">
    <property type="entry name" value="MACROPHAGE COLONY-STIMULATING FACTOR 1 RECEPTOR"/>
    <property type="match status" value="1"/>
</dbReference>
<comment type="catalytic activity">
    <reaction evidence="18">
        <text>L-tyrosyl-[protein] + ATP = O-phospho-L-tyrosyl-[protein] + ADP + H(+)</text>
        <dbReference type="Rhea" id="RHEA:10596"/>
        <dbReference type="Rhea" id="RHEA-COMP:10136"/>
        <dbReference type="Rhea" id="RHEA-COMP:20101"/>
        <dbReference type="ChEBI" id="CHEBI:15378"/>
        <dbReference type="ChEBI" id="CHEBI:30616"/>
        <dbReference type="ChEBI" id="CHEBI:46858"/>
        <dbReference type="ChEBI" id="CHEBI:61978"/>
        <dbReference type="ChEBI" id="CHEBI:456216"/>
        <dbReference type="EC" id="2.7.10.1"/>
    </reaction>
</comment>
<feature type="binding site" evidence="21">
    <location>
        <position position="639"/>
    </location>
    <ligand>
        <name>Mg(2+)</name>
        <dbReference type="ChEBI" id="CHEBI:18420"/>
    </ligand>
</feature>